<dbReference type="InterPro" id="IPR052421">
    <property type="entry name" value="PCW_Enzyme_Inhibitor"/>
</dbReference>
<feature type="chain" id="PRO_5043552056" description="Pectinesterase inhibitor domain-containing protein" evidence="4">
    <location>
        <begin position="25"/>
        <end position="172"/>
    </location>
</feature>
<dbReference type="NCBIfam" id="TIGR01614">
    <property type="entry name" value="PME_inhib"/>
    <property type="match status" value="1"/>
</dbReference>
<dbReference type="EMBL" id="WHWC01000004">
    <property type="protein sequence ID" value="KAG8384141.1"/>
    <property type="molecule type" value="Genomic_DNA"/>
</dbReference>
<keyword evidence="7" id="KW-1185">Reference proteome</keyword>
<dbReference type="InterPro" id="IPR035513">
    <property type="entry name" value="Invertase/methylesterase_inhib"/>
</dbReference>
<dbReference type="AlphaFoldDB" id="A0AAV6XME1"/>
<dbReference type="PANTHER" id="PTHR36710:SF8">
    <property type="entry name" value="PECTINESTERASE INHIBITOR-LIKE"/>
    <property type="match status" value="1"/>
</dbReference>
<accession>A0AAV6XME1</accession>
<evidence type="ECO:0000256" key="4">
    <source>
        <dbReference type="SAM" id="SignalP"/>
    </source>
</evidence>
<evidence type="ECO:0000256" key="2">
    <source>
        <dbReference type="ARBA" id="ARBA00023157"/>
    </source>
</evidence>
<proteinExistence type="inferred from homology"/>
<keyword evidence="2" id="KW-1015">Disulfide bond</keyword>
<name>A0AAV6XME1_9LAMI</name>
<comment type="caution">
    <text evidence="6">The sequence shown here is derived from an EMBL/GenBank/DDBJ whole genome shotgun (WGS) entry which is preliminary data.</text>
</comment>
<protein>
    <recommendedName>
        <fullName evidence="5">Pectinesterase inhibitor domain-containing protein</fullName>
    </recommendedName>
</protein>
<dbReference type="PANTHER" id="PTHR36710">
    <property type="entry name" value="PECTINESTERASE INHIBITOR-LIKE"/>
    <property type="match status" value="1"/>
</dbReference>
<dbReference type="SUPFAM" id="SSF101148">
    <property type="entry name" value="Plant invertase/pectin methylesterase inhibitor"/>
    <property type="match status" value="1"/>
</dbReference>
<evidence type="ECO:0000256" key="3">
    <source>
        <dbReference type="ARBA" id="ARBA00038471"/>
    </source>
</evidence>
<feature type="signal peptide" evidence="4">
    <location>
        <begin position="1"/>
        <end position="24"/>
    </location>
</feature>
<sequence length="172" mass="19724">MAYSVHKIIGIVLLFAFAIPTALCHEDDSDIETILRDLCSQIERSKECVDIIKSELSRFEDSNCKDVAGPVMDLAKEKAEQIRDKLKELHEDSNDDKLKKKYQSCSSNYNDVSRDLDMAKKSFDSNDYQNIPEQVDDTEEELQSCMKEFDEGAFDPAHVRDRNEEFGVRSLC</sequence>
<dbReference type="GO" id="GO:0046910">
    <property type="term" value="F:pectinesterase inhibitor activity"/>
    <property type="evidence" value="ECO:0007669"/>
    <property type="project" value="InterPro"/>
</dbReference>
<dbReference type="Proteomes" id="UP000826271">
    <property type="component" value="Unassembled WGS sequence"/>
</dbReference>
<evidence type="ECO:0000259" key="5">
    <source>
        <dbReference type="Pfam" id="PF04043"/>
    </source>
</evidence>
<evidence type="ECO:0000313" key="6">
    <source>
        <dbReference type="EMBL" id="KAG8384141.1"/>
    </source>
</evidence>
<comment type="similarity">
    <text evidence="3">Belongs to the PMEI family.</text>
</comment>
<dbReference type="InterPro" id="IPR034086">
    <property type="entry name" value="PMEI_plant"/>
</dbReference>
<dbReference type="Gene3D" id="1.20.140.40">
    <property type="entry name" value="Invertase/pectin methylesterase inhibitor family protein"/>
    <property type="match status" value="1"/>
</dbReference>
<reference evidence="6" key="1">
    <citation type="submission" date="2019-10" db="EMBL/GenBank/DDBJ databases">
        <authorList>
            <person name="Zhang R."/>
            <person name="Pan Y."/>
            <person name="Wang J."/>
            <person name="Ma R."/>
            <person name="Yu S."/>
        </authorList>
    </citation>
    <scope>NUCLEOTIDE SEQUENCE</scope>
    <source>
        <strain evidence="6">LA-IB0</strain>
        <tissue evidence="6">Leaf</tissue>
    </source>
</reference>
<evidence type="ECO:0000313" key="7">
    <source>
        <dbReference type="Proteomes" id="UP000826271"/>
    </source>
</evidence>
<dbReference type="InterPro" id="IPR006501">
    <property type="entry name" value="Pectinesterase_inhib_dom"/>
</dbReference>
<keyword evidence="1 4" id="KW-0732">Signal</keyword>
<dbReference type="Pfam" id="PF04043">
    <property type="entry name" value="PMEI"/>
    <property type="match status" value="1"/>
</dbReference>
<gene>
    <name evidence="6" type="ORF">BUALT_Bualt04G0087400</name>
</gene>
<feature type="domain" description="Pectinesterase inhibitor" evidence="5">
    <location>
        <begin position="34"/>
        <end position="161"/>
    </location>
</feature>
<organism evidence="6 7">
    <name type="scientific">Buddleja alternifolia</name>
    <dbReference type="NCBI Taxonomy" id="168488"/>
    <lineage>
        <taxon>Eukaryota</taxon>
        <taxon>Viridiplantae</taxon>
        <taxon>Streptophyta</taxon>
        <taxon>Embryophyta</taxon>
        <taxon>Tracheophyta</taxon>
        <taxon>Spermatophyta</taxon>
        <taxon>Magnoliopsida</taxon>
        <taxon>eudicotyledons</taxon>
        <taxon>Gunneridae</taxon>
        <taxon>Pentapetalae</taxon>
        <taxon>asterids</taxon>
        <taxon>lamiids</taxon>
        <taxon>Lamiales</taxon>
        <taxon>Scrophulariaceae</taxon>
        <taxon>Buddlejeae</taxon>
        <taxon>Buddleja</taxon>
    </lineage>
</organism>
<evidence type="ECO:0000256" key="1">
    <source>
        <dbReference type="ARBA" id="ARBA00022729"/>
    </source>
</evidence>
<dbReference type="CDD" id="cd15797">
    <property type="entry name" value="PMEI"/>
    <property type="match status" value="1"/>
</dbReference>